<evidence type="ECO:0000256" key="1">
    <source>
        <dbReference type="SAM" id="MobiDB-lite"/>
    </source>
</evidence>
<feature type="region of interest" description="Disordered" evidence="1">
    <location>
        <begin position="1"/>
        <end position="22"/>
    </location>
</feature>
<dbReference type="SUPFAM" id="SSF50630">
    <property type="entry name" value="Acid proteases"/>
    <property type="match status" value="1"/>
</dbReference>
<comment type="caution">
    <text evidence="3">The sequence shown here is derived from an EMBL/GenBank/DDBJ whole genome shotgun (WGS) entry which is preliminary data.</text>
</comment>
<proteinExistence type="predicted"/>
<keyword evidence="4" id="KW-1185">Reference proteome</keyword>
<name>A0A3L6Q3L2_PANMI</name>
<dbReference type="Proteomes" id="UP000275267">
    <property type="component" value="Unassembled WGS sequence"/>
</dbReference>
<gene>
    <name evidence="3" type="ORF">C2845_PM17G09550</name>
</gene>
<dbReference type="InterPro" id="IPR043502">
    <property type="entry name" value="DNA/RNA_pol_sf"/>
</dbReference>
<feature type="domain" description="Reverse transcriptase" evidence="2">
    <location>
        <begin position="347"/>
        <end position="450"/>
    </location>
</feature>
<dbReference type="CDD" id="cd01647">
    <property type="entry name" value="RT_LTR"/>
    <property type="match status" value="1"/>
</dbReference>
<dbReference type="PANTHER" id="PTHR24559">
    <property type="entry name" value="TRANSPOSON TY3-I GAG-POL POLYPROTEIN"/>
    <property type="match status" value="1"/>
</dbReference>
<evidence type="ECO:0000259" key="2">
    <source>
        <dbReference type="Pfam" id="PF00078"/>
    </source>
</evidence>
<dbReference type="OrthoDB" id="693141at2759"/>
<dbReference type="Pfam" id="PF08284">
    <property type="entry name" value="RVP_2"/>
    <property type="match status" value="1"/>
</dbReference>
<dbReference type="AlphaFoldDB" id="A0A3L6Q3L2"/>
<dbReference type="EMBL" id="PQIB02000014">
    <property type="protein sequence ID" value="RLM69449.1"/>
    <property type="molecule type" value="Genomic_DNA"/>
</dbReference>
<dbReference type="InterPro" id="IPR021109">
    <property type="entry name" value="Peptidase_aspartic_dom_sf"/>
</dbReference>
<dbReference type="PANTHER" id="PTHR24559:SF452">
    <property type="entry name" value="INTEGRASE CATALYTIC DOMAIN-CONTAINING PROTEIN"/>
    <property type="match status" value="1"/>
</dbReference>
<dbReference type="Gene3D" id="3.10.10.10">
    <property type="entry name" value="HIV Type 1 Reverse Transcriptase, subunit A, domain 1"/>
    <property type="match status" value="1"/>
</dbReference>
<dbReference type="InterPro" id="IPR000477">
    <property type="entry name" value="RT_dom"/>
</dbReference>
<dbReference type="InterPro" id="IPR053134">
    <property type="entry name" value="RNA-dir_DNA_polymerase"/>
</dbReference>
<dbReference type="Pfam" id="PF00078">
    <property type="entry name" value="RVT_1"/>
    <property type="match status" value="1"/>
</dbReference>
<reference evidence="4" key="1">
    <citation type="journal article" date="2019" name="Nat. Commun.">
        <title>The genome of broomcorn millet.</title>
        <authorList>
            <person name="Zou C."/>
            <person name="Miki D."/>
            <person name="Li D."/>
            <person name="Tang Q."/>
            <person name="Xiao L."/>
            <person name="Rajput S."/>
            <person name="Deng P."/>
            <person name="Jia W."/>
            <person name="Huang R."/>
            <person name="Zhang M."/>
            <person name="Sun Y."/>
            <person name="Hu J."/>
            <person name="Fu X."/>
            <person name="Schnable P.S."/>
            <person name="Li F."/>
            <person name="Zhang H."/>
            <person name="Feng B."/>
            <person name="Zhu X."/>
            <person name="Liu R."/>
            <person name="Schnable J.C."/>
            <person name="Zhu J.-K."/>
            <person name="Zhang H."/>
        </authorList>
    </citation>
    <scope>NUCLEOTIDE SEQUENCE [LARGE SCALE GENOMIC DNA]</scope>
</reference>
<protein>
    <recommendedName>
        <fullName evidence="2">Reverse transcriptase domain-containing protein</fullName>
    </recommendedName>
</protein>
<accession>A0A3L6Q3L2</accession>
<dbReference type="STRING" id="4540.A0A3L6Q3L2"/>
<evidence type="ECO:0000313" key="3">
    <source>
        <dbReference type="EMBL" id="RLM69449.1"/>
    </source>
</evidence>
<dbReference type="Gene3D" id="2.40.70.10">
    <property type="entry name" value="Acid Proteases"/>
    <property type="match status" value="1"/>
</dbReference>
<evidence type="ECO:0000313" key="4">
    <source>
        <dbReference type="Proteomes" id="UP000275267"/>
    </source>
</evidence>
<organism evidence="3 4">
    <name type="scientific">Panicum miliaceum</name>
    <name type="common">Proso millet</name>
    <name type="synonym">Broomcorn millet</name>
    <dbReference type="NCBI Taxonomy" id="4540"/>
    <lineage>
        <taxon>Eukaryota</taxon>
        <taxon>Viridiplantae</taxon>
        <taxon>Streptophyta</taxon>
        <taxon>Embryophyta</taxon>
        <taxon>Tracheophyta</taxon>
        <taxon>Spermatophyta</taxon>
        <taxon>Magnoliopsida</taxon>
        <taxon>Liliopsida</taxon>
        <taxon>Poales</taxon>
        <taxon>Poaceae</taxon>
        <taxon>PACMAD clade</taxon>
        <taxon>Panicoideae</taxon>
        <taxon>Panicodae</taxon>
        <taxon>Paniceae</taxon>
        <taxon>Panicinae</taxon>
        <taxon>Panicum</taxon>
        <taxon>Panicum sect. Panicum</taxon>
    </lineage>
</organism>
<dbReference type="CDD" id="cd00303">
    <property type="entry name" value="retropepsin_like"/>
    <property type="match status" value="1"/>
</dbReference>
<dbReference type="SUPFAM" id="SSF56672">
    <property type="entry name" value="DNA/RNA polymerases"/>
    <property type="match status" value="1"/>
</dbReference>
<sequence>MPLPLPPCGDRSGTSTYAQDRRGMDAARFKPVDEKLAALRAYRRAKGLCEKCVERWSRDHKCAESVQLLALQEVWELLQINDEEQSAEQEAPAGSIVEGELCALSLAAAQGGRGPKTLKMIGQIQNREVTILVDSGSSHTFVSEQLSKLLSGSSLLQQPVQVAVADGSAIQCNSQFCNLQWSSQGCHFTSTARVLPLVHYDMIVGMDWLESFIPIQIHWKQKWMLIPYEGSFSLLQGIIADVPVGSMVQVCAVLVTESKPVELNVPPELRALLEEFAAMFEARTGLPPSRNCDHTIPLIEGATPVNVRQYRYPPALKDEIERQVAEMLKAGIIQHSISPFSFSVLLVKKKDSTWRFCMDFRHLNAITAKSKYPIPMIDEFLDELGHASWFTSLDLTAGYNQVKFKPGEEYKTAFQTHSGHYEFRMMAFGLSGGPATFQKAMNTTLHPLLRKCV</sequence>